<evidence type="ECO:0000256" key="1">
    <source>
        <dbReference type="SAM" id="MobiDB-lite"/>
    </source>
</evidence>
<keyword evidence="2" id="KW-0812">Transmembrane</keyword>
<evidence type="ECO:0000313" key="4">
    <source>
        <dbReference type="Proteomes" id="UP000014977"/>
    </source>
</evidence>
<dbReference type="EMBL" id="ATHJ01000057">
    <property type="protein sequence ID" value="EPR43297.1"/>
    <property type="molecule type" value="Genomic_DNA"/>
</dbReference>
<organism evidence="3 4">
    <name type="scientific">Desulfococcus multivorans DSM 2059</name>
    <dbReference type="NCBI Taxonomy" id="1121405"/>
    <lineage>
        <taxon>Bacteria</taxon>
        <taxon>Pseudomonadati</taxon>
        <taxon>Thermodesulfobacteriota</taxon>
        <taxon>Desulfobacteria</taxon>
        <taxon>Desulfobacterales</taxon>
        <taxon>Desulfococcaceae</taxon>
        <taxon>Desulfococcus</taxon>
    </lineage>
</organism>
<dbReference type="eggNOG" id="COG1196">
    <property type="taxonomic scope" value="Bacteria"/>
</dbReference>
<dbReference type="AlphaFoldDB" id="S7U1X0"/>
<reference evidence="3 4" key="1">
    <citation type="journal article" date="2013" name="Genome Announc.">
        <title>Draft genome sequences for three mercury-methylating, sulfate-reducing bacteria.</title>
        <authorList>
            <person name="Brown S.D."/>
            <person name="Hurt R.A.Jr."/>
            <person name="Gilmour C.C."/>
            <person name="Elias D.A."/>
        </authorList>
    </citation>
    <scope>NUCLEOTIDE SEQUENCE [LARGE SCALE GENOMIC DNA]</scope>
    <source>
        <strain evidence="3 4">DSM 2059</strain>
    </source>
</reference>
<feature type="region of interest" description="Disordered" evidence="1">
    <location>
        <begin position="1"/>
        <end position="27"/>
    </location>
</feature>
<feature type="transmembrane region" description="Helical" evidence="2">
    <location>
        <begin position="229"/>
        <end position="248"/>
    </location>
</feature>
<proteinExistence type="predicted"/>
<keyword evidence="2" id="KW-1133">Transmembrane helix</keyword>
<dbReference type="RefSeq" id="WP_020875670.1">
    <property type="nucleotide sequence ID" value="NZ_ATHJ01000057.1"/>
</dbReference>
<gene>
    <name evidence="3" type="ORF">dsmv_1323</name>
</gene>
<evidence type="ECO:0000313" key="3">
    <source>
        <dbReference type="EMBL" id="EPR43297.1"/>
    </source>
</evidence>
<dbReference type="STRING" id="897.B2D07_08620"/>
<sequence>MEINTQIKDTKQARNVAGSEGEKTATSTALDQLRAKLSEVESDFESIATGVDIENFLVKSQEKIDWKEELSTLLTPLLSELKQLTDRPRQQEKLRSEIQLQQNQLATIKVALRNIDTLIQNTADDDIRLKKALEGLREEWLRRERQVADRLKVDQYQLQELLRQRQSIFDSSQEVVKSFFRSRGKNFIMAVVAFFATFFLMRYVHRLVYRFSPIHKRGERTFIIRMMDVFYHILTGIGATGALLFVLYTVGDWLLLSFAIIFIIGVA</sequence>
<evidence type="ECO:0000256" key="2">
    <source>
        <dbReference type="SAM" id="Phobius"/>
    </source>
</evidence>
<dbReference type="Proteomes" id="UP000014977">
    <property type="component" value="Unassembled WGS sequence"/>
</dbReference>
<feature type="transmembrane region" description="Helical" evidence="2">
    <location>
        <begin position="187"/>
        <end position="208"/>
    </location>
</feature>
<accession>S7U1X0</accession>
<name>S7U1X0_DESML</name>
<keyword evidence="4" id="KW-1185">Reference proteome</keyword>
<keyword evidence="2" id="KW-0472">Membrane</keyword>
<comment type="caution">
    <text evidence="3">The sequence shown here is derived from an EMBL/GenBank/DDBJ whole genome shotgun (WGS) entry which is preliminary data.</text>
</comment>
<protein>
    <submittedName>
        <fullName evidence="3">Uncharacterized protein</fullName>
    </submittedName>
</protein>